<keyword evidence="3" id="KW-0479">Metal-binding</keyword>
<dbReference type="GO" id="GO:0045047">
    <property type="term" value="P:protein targeting to ER"/>
    <property type="evidence" value="ECO:0007669"/>
    <property type="project" value="InterPro"/>
</dbReference>
<gene>
    <name evidence="8" type="ORF">QCA50_020508</name>
</gene>
<feature type="compositionally biased region" description="Basic and acidic residues" evidence="5">
    <location>
        <begin position="199"/>
        <end position="219"/>
    </location>
</feature>
<dbReference type="InterPro" id="IPR013766">
    <property type="entry name" value="Thioredoxin_domain"/>
</dbReference>
<keyword evidence="4" id="KW-1015">Disulfide bond</keyword>
<keyword evidence="9" id="KW-1185">Reference proteome</keyword>
<dbReference type="Pfam" id="PF02630">
    <property type="entry name" value="SCO1-SenC"/>
    <property type="match status" value="1"/>
</dbReference>
<evidence type="ECO:0000256" key="2">
    <source>
        <dbReference type="ARBA" id="ARBA00023008"/>
    </source>
</evidence>
<dbReference type="EMBL" id="JASBNA010000113">
    <property type="protein sequence ID" value="KAK7676539.1"/>
    <property type="molecule type" value="Genomic_DNA"/>
</dbReference>
<dbReference type="Pfam" id="PF10032">
    <property type="entry name" value="Pho88"/>
    <property type="match status" value="1"/>
</dbReference>
<evidence type="ECO:0000256" key="6">
    <source>
        <dbReference type="SAM" id="Phobius"/>
    </source>
</evidence>
<proteinExistence type="inferred from homology"/>
<sequence length="456" mass="50554">MNPAITNLAVMLVMMQVSRRLDLENPDVLFYVRAFYASCQVVAFLIYSYTKYVINKKNDLTTLKYVEPANPMSGETEPKAVVTTVKEYDLKQVDTLIRGIFTGLAMMGFMHIYMKFTNPLVMQSVSSVKSALESNIVKIHLFGTPASGDLKRPFKAAPGLLQALQGGAGGAEVKTDKHSVEAAEASGAGAKEQTPDQPSKPEAKKTEEAKGEVKDEAQPKKRPLSRVAIGGSQQGSKSFASSNSIEFASWKAVVVLIVLGGAATYYFSKEKEKLRIQREVESRRGHGKPLIGGNFNLIDTEGKPFTQENLKNDDKKFSIIYFGFTHCPDVCPDELEKLGGMLEDLKKNDNIELQPLFITCDPNRDSPDIVKQYLADFHPSIIGLTGTYDNVKNACKKYRVYFSTPPNVQPGNFVDVIGREADAKEGAEKIRKHVDAFIPQAEREARKESWLGFLYK</sequence>
<dbReference type="FunFam" id="3.40.30.10:FF:000013">
    <property type="entry name" value="Blast:Protein SCO1 homolog, mitochondrial"/>
    <property type="match status" value="1"/>
</dbReference>
<keyword evidence="6" id="KW-1133">Transmembrane helix</keyword>
<dbReference type="Gene3D" id="3.40.30.10">
    <property type="entry name" value="Glutaredoxin"/>
    <property type="match status" value="1"/>
</dbReference>
<dbReference type="InterPro" id="IPR012098">
    <property type="entry name" value="SND3_fun"/>
</dbReference>
<keyword evidence="6" id="KW-0812">Transmembrane</keyword>
<feature type="transmembrane region" description="Helical" evidence="6">
    <location>
        <begin position="96"/>
        <end position="114"/>
    </location>
</feature>
<dbReference type="GO" id="GO:0005783">
    <property type="term" value="C:endoplasmic reticulum"/>
    <property type="evidence" value="ECO:0007669"/>
    <property type="project" value="InterPro"/>
</dbReference>
<dbReference type="InterPro" id="IPR036249">
    <property type="entry name" value="Thioredoxin-like_sf"/>
</dbReference>
<dbReference type="AlphaFoldDB" id="A0AAW0FEI9"/>
<keyword evidence="6" id="KW-0472">Membrane</keyword>
<feature type="domain" description="Thioredoxin" evidence="7">
    <location>
        <begin position="286"/>
        <end position="439"/>
    </location>
</feature>
<feature type="transmembrane region" description="Helical" evidence="6">
    <location>
        <begin position="30"/>
        <end position="49"/>
    </location>
</feature>
<feature type="binding site" evidence="3">
    <location>
        <position position="331"/>
    </location>
    <ligand>
        <name>Cu cation</name>
        <dbReference type="ChEBI" id="CHEBI:23378"/>
    </ligand>
</feature>
<organism evidence="8 9">
    <name type="scientific">Cerrena zonata</name>
    <dbReference type="NCBI Taxonomy" id="2478898"/>
    <lineage>
        <taxon>Eukaryota</taxon>
        <taxon>Fungi</taxon>
        <taxon>Dikarya</taxon>
        <taxon>Basidiomycota</taxon>
        <taxon>Agaricomycotina</taxon>
        <taxon>Agaricomycetes</taxon>
        <taxon>Polyporales</taxon>
        <taxon>Cerrenaceae</taxon>
        <taxon>Cerrena</taxon>
    </lineage>
</organism>
<evidence type="ECO:0000256" key="3">
    <source>
        <dbReference type="PIRSR" id="PIRSR603782-1"/>
    </source>
</evidence>
<evidence type="ECO:0000256" key="1">
    <source>
        <dbReference type="ARBA" id="ARBA00010996"/>
    </source>
</evidence>
<dbReference type="Proteomes" id="UP001385951">
    <property type="component" value="Unassembled WGS sequence"/>
</dbReference>
<comment type="caution">
    <text evidence="8">The sequence shown here is derived from an EMBL/GenBank/DDBJ whole genome shotgun (WGS) entry which is preliminary data.</text>
</comment>
<feature type="disulfide bond" description="Redox-active" evidence="4">
    <location>
        <begin position="327"/>
        <end position="331"/>
    </location>
</feature>
<dbReference type="GO" id="GO:0005739">
    <property type="term" value="C:mitochondrion"/>
    <property type="evidence" value="ECO:0007669"/>
    <property type="project" value="TreeGrafter"/>
</dbReference>
<evidence type="ECO:0000313" key="9">
    <source>
        <dbReference type="Proteomes" id="UP001385951"/>
    </source>
</evidence>
<evidence type="ECO:0000259" key="7">
    <source>
        <dbReference type="PROSITE" id="PS51352"/>
    </source>
</evidence>
<dbReference type="PROSITE" id="PS51352">
    <property type="entry name" value="THIOREDOXIN_2"/>
    <property type="match status" value="1"/>
</dbReference>
<dbReference type="InterPro" id="IPR003782">
    <property type="entry name" value="SCO1/SenC"/>
</dbReference>
<feature type="region of interest" description="Disordered" evidence="5">
    <location>
        <begin position="172"/>
        <end position="238"/>
    </location>
</feature>
<dbReference type="PANTHER" id="PTHR28112">
    <property type="entry name" value="SRP-INDEPENDENT TARGETING PROTEIN 3"/>
    <property type="match status" value="1"/>
</dbReference>
<evidence type="ECO:0000256" key="5">
    <source>
        <dbReference type="SAM" id="MobiDB-lite"/>
    </source>
</evidence>
<name>A0AAW0FEI9_9APHY</name>
<evidence type="ECO:0000313" key="8">
    <source>
        <dbReference type="EMBL" id="KAK7676539.1"/>
    </source>
</evidence>
<evidence type="ECO:0000256" key="4">
    <source>
        <dbReference type="PIRSR" id="PIRSR603782-2"/>
    </source>
</evidence>
<accession>A0AAW0FEI9</accession>
<dbReference type="SUPFAM" id="SSF52833">
    <property type="entry name" value="Thioredoxin-like"/>
    <property type="match status" value="1"/>
</dbReference>
<dbReference type="PANTHER" id="PTHR28112:SF1">
    <property type="entry name" value="SRP-INDEPENDENT TARGETING PROTEIN 3"/>
    <property type="match status" value="1"/>
</dbReference>
<feature type="binding site" evidence="3">
    <location>
        <position position="327"/>
    </location>
    <ligand>
        <name>Cu cation</name>
        <dbReference type="ChEBI" id="CHEBI:23378"/>
    </ligand>
</feature>
<protein>
    <recommendedName>
        <fullName evidence="7">Thioredoxin domain-containing protein</fullName>
    </recommendedName>
</protein>
<dbReference type="CDD" id="cd02968">
    <property type="entry name" value="SCO"/>
    <property type="match status" value="1"/>
</dbReference>
<reference evidence="8 9" key="1">
    <citation type="submission" date="2022-09" db="EMBL/GenBank/DDBJ databases">
        <authorList>
            <person name="Palmer J.M."/>
        </authorList>
    </citation>
    <scope>NUCLEOTIDE SEQUENCE [LARGE SCALE GENOMIC DNA]</scope>
    <source>
        <strain evidence="8 9">DSM 7382</strain>
    </source>
</reference>
<comment type="similarity">
    <text evidence="1">Belongs to the SCO1/2 family.</text>
</comment>
<keyword evidence="2 3" id="KW-0186">Copper</keyword>
<dbReference type="GO" id="GO:0005507">
    <property type="term" value="F:copper ion binding"/>
    <property type="evidence" value="ECO:0007669"/>
    <property type="project" value="UniProtKB-ARBA"/>
</dbReference>